<comment type="caution">
    <text evidence="2">The sequence shown here is derived from an EMBL/GenBank/DDBJ whole genome shotgun (WGS) entry which is preliminary data.</text>
</comment>
<sequence>MSSRDKILNAVKAAQPDKQPLPDLSAIPLKFDDAVAKFIEVLSTIGATVKRLPKDRFQSELMDDIGEGKNVVNTISEFVLDFASPDKTVAPQTYDNLDYSIIPGQLGVAENGAIWVTDTEFQIRALPFICEHLILVISAETIVHNMHEAYDKIGIDNPGFGAFIAGPSKTADIEQSLVLGAHGPRFMTAYVLE</sequence>
<dbReference type="RefSeq" id="WP_407032076.1">
    <property type="nucleotide sequence ID" value="NZ_JAQGEF010000016.1"/>
</dbReference>
<keyword evidence="3" id="KW-1185">Reference proteome</keyword>
<dbReference type="Proteomes" id="UP001210231">
    <property type="component" value="Unassembled WGS sequence"/>
</dbReference>
<dbReference type="EMBL" id="JAQGEF010000016">
    <property type="protein sequence ID" value="MDA3615748.1"/>
    <property type="molecule type" value="Genomic_DNA"/>
</dbReference>
<dbReference type="InterPro" id="IPR003741">
    <property type="entry name" value="LUD_dom"/>
</dbReference>
<dbReference type="PANTHER" id="PTHR43682:SF1">
    <property type="entry name" value="LACTATE UTILIZATION PROTEIN C"/>
    <property type="match status" value="1"/>
</dbReference>
<evidence type="ECO:0000259" key="1">
    <source>
        <dbReference type="Pfam" id="PF02589"/>
    </source>
</evidence>
<proteinExistence type="predicted"/>
<protein>
    <submittedName>
        <fullName evidence="2">LUD domain-containing protein</fullName>
    </submittedName>
</protein>
<organism evidence="2 3">
    <name type="scientific">Polluticaenibacter yanchengensis</name>
    <dbReference type="NCBI Taxonomy" id="3014562"/>
    <lineage>
        <taxon>Bacteria</taxon>
        <taxon>Pseudomonadati</taxon>
        <taxon>Bacteroidota</taxon>
        <taxon>Chitinophagia</taxon>
        <taxon>Chitinophagales</taxon>
        <taxon>Chitinophagaceae</taxon>
        <taxon>Polluticaenibacter</taxon>
    </lineage>
</organism>
<dbReference type="InterPro" id="IPR024185">
    <property type="entry name" value="FTHF_cligase-like_sf"/>
</dbReference>
<name>A0ABT4UNJ4_9BACT</name>
<dbReference type="SUPFAM" id="SSF100950">
    <property type="entry name" value="NagB/RpiA/CoA transferase-like"/>
    <property type="match status" value="1"/>
</dbReference>
<reference evidence="2 3" key="1">
    <citation type="submission" date="2022-12" db="EMBL/GenBank/DDBJ databases">
        <title>Chitinophagaceae gen. sp. nov., a new member of the family Chitinophagaceae, isolated from soil in a chemical factory.</title>
        <authorList>
            <person name="Ke Z."/>
        </authorList>
    </citation>
    <scope>NUCLEOTIDE SEQUENCE [LARGE SCALE GENOMIC DNA]</scope>
    <source>
        <strain evidence="2 3">LY-5</strain>
    </source>
</reference>
<evidence type="ECO:0000313" key="2">
    <source>
        <dbReference type="EMBL" id="MDA3615748.1"/>
    </source>
</evidence>
<feature type="domain" description="LUD" evidence="1">
    <location>
        <begin position="86"/>
        <end position="188"/>
    </location>
</feature>
<dbReference type="Gene3D" id="3.40.50.10420">
    <property type="entry name" value="NagB/RpiA/CoA transferase-like"/>
    <property type="match status" value="1"/>
</dbReference>
<dbReference type="InterPro" id="IPR037171">
    <property type="entry name" value="NagB/RpiA_transferase-like"/>
</dbReference>
<evidence type="ECO:0000313" key="3">
    <source>
        <dbReference type="Proteomes" id="UP001210231"/>
    </source>
</evidence>
<gene>
    <name evidence="2" type="ORF">O3P16_13085</name>
</gene>
<accession>A0ABT4UNJ4</accession>
<dbReference type="PANTHER" id="PTHR43682">
    <property type="entry name" value="LACTATE UTILIZATION PROTEIN C"/>
    <property type="match status" value="1"/>
</dbReference>
<dbReference type="Pfam" id="PF02589">
    <property type="entry name" value="LUD_dom"/>
    <property type="match status" value="1"/>
</dbReference>